<dbReference type="Proteomes" id="UP001219518">
    <property type="component" value="Unassembled WGS sequence"/>
</dbReference>
<dbReference type="EMBL" id="JAHWGI010001411">
    <property type="protein sequence ID" value="KAK3930364.1"/>
    <property type="molecule type" value="Genomic_DNA"/>
</dbReference>
<comment type="caution">
    <text evidence="1">The sequence shown here is derived from an EMBL/GenBank/DDBJ whole genome shotgun (WGS) entry which is preliminary data.</text>
</comment>
<evidence type="ECO:0000313" key="1">
    <source>
        <dbReference type="EMBL" id="KAK3930364.1"/>
    </source>
</evidence>
<organism evidence="1 2">
    <name type="scientific">Frankliniella fusca</name>
    <dbReference type="NCBI Taxonomy" id="407009"/>
    <lineage>
        <taxon>Eukaryota</taxon>
        <taxon>Metazoa</taxon>
        <taxon>Ecdysozoa</taxon>
        <taxon>Arthropoda</taxon>
        <taxon>Hexapoda</taxon>
        <taxon>Insecta</taxon>
        <taxon>Pterygota</taxon>
        <taxon>Neoptera</taxon>
        <taxon>Paraneoptera</taxon>
        <taxon>Thysanoptera</taxon>
        <taxon>Terebrantia</taxon>
        <taxon>Thripoidea</taxon>
        <taxon>Thripidae</taxon>
        <taxon>Frankliniella</taxon>
    </lineage>
</organism>
<name>A0AAE1LTK8_9NEOP</name>
<protein>
    <submittedName>
        <fullName evidence="1">Lipase ATG15</fullName>
    </submittedName>
</protein>
<evidence type="ECO:0000313" key="2">
    <source>
        <dbReference type="Proteomes" id="UP001219518"/>
    </source>
</evidence>
<reference evidence="1" key="1">
    <citation type="submission" date="2021-07" db="EMBL/GenBank/DDBJ databases">
        <authorList>
            <person name="Catto M.A."/>
            <person name="Jacobson A."/>
            <person name="Kennedy G."/>
            <person name="Labadie P."/>
            <person name="Hunt B.G."/>
            <person name="Srinivasan R."/>
        </authorList>
    </citation>
    <scope>NUCLEOTIDE SEQUENCE</scope>
    <source>
        <strain evidence="1">PL_HMW_Pooled</strain>
        <tissue evidence="1">Head</tissue>
    </source>
</reference>
<dbReference type="AlphaFoldDB" id="A0AAE1LTK8"/>
<reference evidence="1" key="2">
    <citation type="journal article" date="2023" name="BMC Genomics">
        <title>Pest status, molecular evolution, and epigenetic factors derived from the genome assembly of Frankliniella fusca, a thysanopteran phytovirus vector.</title>
        <authorList>
            <person name="Catto M.A."/>
            <person name="Labadie P.E."/>
            <person name="Jacobson A.L."/>
            <person name="Kennedy G.G."/>
            <person name="Srinivasan R."/>
            <person name="Hunt B.G."/>
        </authorList>
    </citation>
    <scope>NUCLEOTIDE SEQUENCE</scope>
    <source>
        <strain evidence="1">PL_HMW_Pooled</strain>
    </source>
</reference>
<proteinExistence type="predicted"/>
<accession>A0AAE1LTK8</accession>
<keyword evidence="2" id="KW-1185">Reference proteome</keyword>
<sequence length="444" mass="46930">MQDITSAIFKLNSFSFCEDRSPTHTYTSSPESKTITSSSAKSYKRKSFVYSPGPPSALHSASGSEPSLTFSGVLPGATSWAAARAACRSAGLDSWPNHTNSLSGVSSTKASSELRCSVRAGTCRVIPNTVQYSVLSLSLSLPPYDRAPHERETDRDDAYLVHAHVLGAGAADAEQAHAGRAARLAHAGLARVAEAAVVAAQVHDHPALEDAEEVARLVALHHPHLDGAAPELVVQPHGSKRGQDLYLRAGLSLPEVDDVALPAAGLRLVLDDVGVAAVEAAVRVARHGLQLEVLDAPHLHVAGALVGHEADGGALLLDEAPQLLGGQLRGLLHHADRCGGDDEGHDLLVCRLIRKIAASLSRSWGPDIPNMGRRHRCDKDGALRSVRVALRIAYLLVDLKLLVLAARLLVGHLLGGARAELLEERVHLVLIAELVCGTCNKIGN</sequence>
<gene>
    <name evidence="1" type="ORF">KUF71_005098</name>
</gene>